<evidence type="ECO:0000256" key="7">
    <source>
        <dbReference type="ARBA" id="ARBA00022692"/>
    </source>
</evidence>
<keyword evidence="8" id="KW-0249">Electron transport</keyword>
<feature type="transmembrane region" description="Helical" evidence="17">
    <location>
        <begin position="21"/>
        <end position="40"/>
    </location>
</feature>
<evidence type="ECO:0000256" key="16">
    <source>
        <dbReference type="ARBA" id="ARBA00032185"/>
    </source>
</evidence>
<dbReference type="InterPro" id="IPR050968">
    <property type="entry name" value="Cytochrome_c_oxidase_bac_sub4"/>
</dbReference>
<keyword evidence="19" id="KW-1185">Reference proteome</keyword>
<dbReference type="EMBL" id="SJTG01000002">
    <property type="protein sequence ID" value="TCI10098.1"/>
    <property type="molecule type" value="Genomic_DNA"/>
</dbReference>
<dbReference type="InterPro" id="IPR005171">
    <property type="entry name" value="Cyt_c_oxidase_su4_prok"/>
</dbReference>
<dbReference type="GO" id="GO:0009319">
    <property type="term" value="C:cytochrome o ubiquinol oxidase complex"/>
    <property type="evidence" value="ECO:0007669"/>
    <property type="project" value="TreeGrafter"/>
</dbReference>
<name>A0A4R0YT87_9GAMM</name>
<dbReference type="GO" id="GO:0015990">
    <property type="term" value="P:electron transport coupled proton transport"/>
    <property type="evidence" value="ECO:0007669"/>
    <property type="project" value="InterPro"/>
</dbReference>
<gene>
    <name evidence="18" type="primary">cyoD</name>
    <name evidence="18" type="ORF">EZM97_14320</name>
</gene>
<proteinExistence type="inferred from homology"/>
<reference evidence="18 19" key="1">
    <citation type="submission" date="2019-02" db="EMBL/GenBank/DDBJ databases">
        <title>Dyella amyloliquefaciens sp. nov., isolated from forest soil.</title>
        <authorList>
            <person name="Gao Z.-H."/>
            <person name="Qiu L.-H."/>
        </authorList>
    </citation>
    <scope>NUCLEOTIDE SEQUENCE [LARGE SCALE GENOMIC DNA]</scope>
    <source>
        <strain evidence="18 19">KACC 12747</strain>
    </source>
</reference>
<keyword evidence="5" id="KW-0813">Transport</keyword>
<evidence type="ECO:0000256" key="1">
    <source>
        <dbReference type="ARBA" id="ARBA00004651"/>
    </source>
</evidence>
<evidence type="ECO:0000256" key="15">
    <source>
        <dbReference type="ARBA" id="ARBA00031887"/>
    </source>
</evidence>
<feature type="transmembrane region" description="Helical" evidence="17">
    <location>
        <begin position="83"/>
        <end position="102"/>
    </location>
</feature>
<comment type="similarity">
    <text evidence="2">Belongs to the cytochrome c oxidase bacterial subunit 4 family.</text>
</comment>
<protein>
    <recommendedName>
        <fullName evidence="4">Cytochrome bo(3) ubiquinol oxidase subunit 4</fullName>
    </recommendedName>
    <alternativeName>
        <fullName evidence="16">Cytochrome o ubiquinol oxidase subunit 4</fullName>
    </alternativeName>
    <alternativeName>
        <fullName evidence="13">Oxidase bo(3) subunit 4</fullName>
    </alternativeName>
    <alternativeName>
        <fullName evidence="14">Ubiquinol oxidase polypeptide IV</fullName>
    </alternativeName>
    <alternativeName>
        <fullName evidence="15">Ubiquinol oxidase subunit 4</fullName>
    </alternativeName>
</protein>
<sequence>MSHSPSHEASSHETHGSFRSYVMGLLASLALTAIAFAAVMTDAVPHAARLPAIVVLCVVQLYVQLVFFLHLGSAKSQRQNTAIFACTTLLIVIVIAGSLWVMHNANINMMPMNMSTQDALNRQ</sequence>
<dbReference type="Pfam" id="PF03626">
    <property type="entry name" value="COX4_pro"/>
    <property type="match status" value="1"/>
</dbReference>
<evidence type="ECO:0000256" key="6">
    <source>
        <dbReference type="ARBA" id="ARBA00022475"/>
    </source>
</evidence>
<dbReference type="GO" id="GO:0015078">
    <property type="term" value="F:proton transmembrane transporter activity"/>
    <property type="evidence" value="ECO:0007669"/>
    <property type="project" value="TreeGrafter"/>
</dbReference>
<evidence type="ECO:0000256" key="10">
    <source>
        <dbReference type="ARBA" id="ARBA00023002"/>
    </source>
</evidence>
<evidence type="ECO:0000256" key="8">
    <source>
        <dbReference type="ARBA" id="ARBA00022982"/>
    </source>
</evidence>
<keyword evidence="10" id="KW-0560">Oxidoreductase</keyword>
<evidence type="ECO:0000256" key="9">
    <source>
        <dbReference type="ARBA" id="ARBA00022989"/>
    </source>
</evidence>
<dbReference type="AlphaFoldDB" id="A0A4R0YT87"/>
<evidence type="ECO:0000256" key="4">
    <source>
        <dbReference type="ARBA" id="ARBA00014689"/>
    </source>
</evidence>
<keyword evidence="6" id="KW-1003">Cell membrane</keyword>
<dbReference type="GO" id="GO:0005886">
    <property type="term" value="C:plasma membrane"/>
    <property type="evidence" value="ECO:0007669"/>
    <property type="project" value="UniProtKB-SubCell"/>
</dbReference>
<dbReference type="GO" id="GO:0019646">
    <property type="term" value="P:aerobic electron transport chain"/>
    <property type="evidence" value="ECO:0007669"/>
    <property type="project" value="TreeGrafter"/>
</dbReference>
<keyword evidence="11 17" id="KW-0472">Membrane</keyword>
<dbReference type="PANTHER" id="PTHR36835">
    <property type="entry name" value="CYTOCHROME BO(3) UBIQUINOL OXIDASE SUBUNIT 4"/>
    <property type="match status" value="1"/>
</dbReference>
<dbReference type="InterPro" id="IPR014210">
    <property type="entry name" value="Cyt_o_ubiqinol_oxidase_su4"/>
</dbReference>
<evidence type="ECO:0000256" key="2">
    <source>
        <dbReference type="ARBA" id="ARBA00008079"/>
    </source>
</evidence>
<comment type="subunit">
    <text evidence="3">Heterooctamer of two A chains, two B chains, two C chains and two D chains.</text>
</comment>
<evidence type="ECO:0000256" key="13">
    <source>
        <dbReference type="ARBA" id="ARBA00030071"/>
    </source>
</evidence>
<keyword evidence="9 17" id="KW-1133">Transmembrane helix</keyword>
<evidence type="ECO:0000313" key="18">
    <source>
        <dbReference type="EMBL" id="TCI10098.1"/>
    </source>
</evidence>
<accession>A0A4R0YT87</accession>
<comment type="function">
    <text evidence="12">Cytochrome bo(3) ubiquinol terminal oxidase is the component of the aerobic respiratory chain of E.coli that predominates when cells are grown at high aeration. Has proton pump activity across the membrane in addition to electron transfer, pumping 2 protons/electron.</text>
</comment>
<evidence type="ECO:0000256" key="11">
    <source>
        <dbReference type="ARBA" id="ARBA00023136"/>
    </source>
</evidence>
<dbReference type="RefSeq" id="WP_131407788.1">
    <property type="nucleotide sequence ID" value="NZ_SJTG01000002.1"/>
</dbReference>
<evidence type="ECO:0000256" key="5">
    <source>
        <dbReference type="ARBA" id="ARBA00022448"/>
    </source>
</evidence>
<dbReference type="NCBIfam" id="TIGR02847">
    <property type="entry name" value="CyoD"/>
    <property type="match status" value="1"/>
</dbReference>
<dbReference type="PANTHER" id="PTHR36835:SF1">
    <property type="entry name" value="CYTOCHROME BO(3) UBIQUINOL OXIDASE SUBUNIT 4"/>
    <property type="match status" value="1"/>
</dbReference>
<organism evidence="18 19">
    <name type="scientific">Dyella soli</name>
    <dbReference type="NCBI Taxonomy" id="522319"/>
    <lineage>
        <taxon>Bacteria</taxon>
        <taxon>Pseudomonadati</taxon>
        <taxon>Pseudomonadota</taxon>
        <taxon>Gammaproteobacteria</taxon>
        <taxon>Lysobacterales</taxon>
        <taxon>Rhodanobacteraceae</taxon>
        <taxon>Dyella</taxon>
    </lineage>
</organism>
<comment type="subcellular location">
    <subcellularLocation>
        <location evidence="1">Cell membrane</location>
        <topology evidence="1">Multi-pass membrane protein</topology>
    </subcellularLocation>
</comment>
<evidence type="ECO:0000256" key="17">
    <source>
        <dbReference type="SAM" id="Phobius"/>
    </source>
</evidence>
<evidence type="ECO:0000313" key="19">
    <source>
        <dbReference type="Proteomes" id="UP000291822"/>
    </source>
</evidence>
<comment type="caution">
    <text evidence="18">The sequence shown here is derived from an EMBL/GenBank/DDBJ whole genome shotgun (WGS) entry which is preliminary data.</text>
</comment>
<feature type="transmembrane region" description="Helical" evidence="17">
    <location>
        <begin position="52"/>
        <end position="71"/>
    </location>
</feature>
<dbReference type="Proteomes" id="UP000291822">
    <property type="component" value="Unassembled WGS sequence"/>
</dbReference>
<evidence type="ECO:0000256" key="14">
    <source>
        <dbReference type="ARBA" id="ARBA00030211"/>
    </source>
</evidence>
<evidence type="ECO:0000256" key="12">
    <source>
        <dbReference type="ARBA" id="ARBA00025694"/>
    </source>
</evidence>
<keyword evidence="7 17" id="KW-0812">Transmembrane</keyword>
<evidence type="ECO:0000256" key="3">
    <source>
        <dbReference type="ARBA" id="ARBA00011700"/>
    </source>
</evidence>
<dbReference type="GO" id="GO:0009486">
    <property type="term" value="F:cytochrome bo3 ubiquinol oxidase activity"/>
    <property type="evidence" value="ECO:0007669"/>
    <property type="project" value="InterPro"/>
</dbReference>